<feature type="transmembrane region" description="Helical" evidence="1">
    <location>
        <begin position="172"/>
        <end position="190"/>
    </location>
</feature>
<keyword evidence="1" id="KW-0812">Transmembrane</keyword>
<reference evidence="2" key="1">
    <citation type="submission" date="2016-04" db="EMBL/GenBank/DDBJ databases">
        <authorList>
            <person name="Evans L.H."/>
            <person name="Alamgir A."/>
            <person name="Owens N."/>
            <person name="Weber N.D."/>
            <person name="Virtaneva K."/>
            <person name="Barbian K."/>
            <person name="Babar A."/>
            <person name="Rosenke K."/>
        </authorList>
    </citation>
    <scope>NUCLEOTIDE SEQUENCE</scope>
    <source>
        <strain evidence="2">86-1</strain>
    </source>
</reference>
<feature type="transmembrane region" description="Helical" evidence="1">
    <location>
        <begin position="429"/>
        <end position="452"/>
    </location>
</feature>
<dbReference type="RefSeq" id="WP_296941924.1">
    <property type="nucleotide sequence ID" value="NZ_LT599032.1"/>
</dbReference>
<feature type="transmembrane region" description="Helical" evidence="1">
    <location>
        <begin position="196"/>
        <end position="214"/>
    </location>
</feature>
<sequence length="461" mass="53268">MNTNKAGKARFIFFGIAFLLLTFSFYSNLFKVAVPIHYKEYETFEEGLLIGRMVKAEKDGFFASSGFMGVNYLRPDSIKDKLRVNDLGLRDSIVSENQFDQIKYYLGEKDAPDGYCVYVSHSGGQASLYYLIQKVLPFSNETNYQTLRFLNAILMAIGFLVFIGWVLRNFGITSAIISFLLIFLSPKIVMFGGNGLWWSLWNFYVPFLALLLILEKRHSLPGTISDKRIFVTLFIAILVKFFFSGLEFSSTTMLSIFIPIVYYSYLERQRFAEFFIFSFKAGLVALGAALVQFLILILQLWTYLGNLGGALGYLQTAFIRRSSFVEFSDQEGTNSDPSSLSFVWNNVIKYYLRENSWDWGFTPVFIRFRFAYLIFIIIICAGIIWFLTRKLHDRRYTALTLATFTSVVCPLSWFIIFKEHAFWHIQLDIIVWYMPFLLLGFAIIGTAISLLMSRIKRTEKL</sequence>
<dbReference type="EMBL" id="FLUM01000003">
    <property type="protein sequence ID" value="SBW02118.1"/>
    <property type="molecule type" value="Genomic_DNA"/>
</dbReference>
<name>A0A212JS05_9BACT</name>
<evidence type="ECO:0000256" key="1">
    <source>
        <dbReference type="SAM" id="Phobius"/>
    </source>
</evidence>
<keyword evidence="1" id="KW-1133">Transmembrane helix</keyword>
<dbReference type="AlphaFoldDB" id="A0A212JS05"/>
<keyword evidence="1" id="KW-0472">Membrane</keyword>
<protein>
    <recommendedName>
        <fullName evidence="3">Glycosyltransferase RgtA/B/C/D-like domain-containing protein</fullName>
    </recommendedName>
</protein>
<feature type="transmembrane region" description="Helical" evidence="1">
    <location>
        <begin position="12"/>
        <end position="30"/>
    </location>
</feature>
<organism evidence="2">
    <name type="scientific">uncultured Dysgonomonas sp</name>
    <dbReference type="NCBI Taxonomy" id="206096"/>
    <lineage>
        <taxon>Bacteria</taxon>
        <taxon>Pseudomonadati</taxon>
        <taxon>Bacteroidota</taxon>
        <taxon>Bacteroidia</taxon>
        <taxon>Bacteroidales</taxon>
        <taxon>Dysgonomonadaceae</taxon>
        <taxon>Dysgonomonas</taxon>
        <taxon>environmental samples</taxon>
    </lineage>
</organism>
<evidence type="ECO:0008006" key="3">
    <source>
        <dbReference type="Google" id="ProtNLM"/>
    </source>
</evidence>
<proteinExistence type="predicted"/>
<evidence type="ECO:0000313" key="2">
    <source>
        <dbReference type="EMBL" id="SBW02118.1"/>
    </source>
</evidence>
<feature type="transmembrane region" description="Helical" evidence="1">
    <location>
        <begin position="399"/>
        <end position="417"/>
    </location>
</feature>
<feature type="transmembrane region" description="Helical" evidence="1">
    <location>
        <begin position="366"/>
        <end position="387"/>
    </location>
</feature>
<accession>A0A212JS05</accession>
<feature type="transmembrane region" description="Helical" evidence="1">
    <location>
        <begin position="277"/>
        <end position="301"/>
    </location>
</feature>
<gene>
    <name evidence="2" type="ORF">KL86DYS1_30193</name>
</gene>
<feature type="transmembrane region" description="Helical" evidence="1">
    <location>
        <begin position="149"/>
        <end position="167"/>
    </location>
</feature>
<feature type="transmembrane region" description="Helical" evidence="1">
    <location>
        <begin position="226"/>
        <end position="243"/>
    </location>
</feature>